<dbReference type="EMBL" id="KR080196">
    <property type="protein sequence ID" value="AKG94761.1"/>
    <property type="molecule type" value="Genomic_DNA"/>
</dbReference>
<protein>
    <submittedName>
        <fullName evidence="1">Uncharacterized protein</fullName>
    </submittedName>
</protein>
<organism evidence="1 2">
    <name type="scientific">Mycobacterium phage Momo</name>
    <dbReference type="NCBI Taxonomy" id="1647303"/>
    <lineage>
        <taxon>Viruses</taxon>
        <taxon>Duplodnaviria</taxon>
        <taxon>Heunggongvirae</taxon>
        <taxon>Uroviricota</taxon>
        <taxon>Caudoviricetes</taxon>
        <taxon>Ceeclamvirinae</taxon>
        <taxon>Bixzunavirus</taxon>
        <taxon>Bixzunavirus Bxz1</taxon>
    </lineage>
</organism>
<accession>A0A0F7IM48</accession>
<reference evidence="2" key="1">
    <citation type="submission" date="2015-04" db="EMBL/GenBank/DDBJ databases">
        <authorList>
            <person name="Moscinski C.N."/>
            <person name="Bina E.A."/>
            <person name="Brahme I.S."/>
            <person name="Hill A.B."/>
            <person name="Himmelstein P.H."/>
            <person name="Hunsicker S.M."/>
            <person name="Ish A.R."/>
            <person name="Le T.S."/>
            <person name="Martin M."/>
            <person name="Shetty S.A."/>
            <person name="Swierzewski T."/>
            <person name="Iyengar V.B."/>
            <person name="Kim H."/>
            <person name="Schafer C.E."/>
            <person name="Grubb S.R."/>
            <person name="Bradley K.W."/>
            <person name="Asai D.J."/>
            <person name="Bowman C.A."/>
            <person name="Russell D.A."/>
            <person name="Pope W.H."/>
            <person name="Jacobs-Sera D."/>
            <person name="Hendrix R.W."/>
            <person name="Hatfull G.F."/>
        </authorList>
    </citation>
    <scope>NUCLEOTIDE SEQUENCE [LARGE SCALE GENOMIC DNA]</scope>
</reference>
<dbReference type="Proteomes" id="UP000222650">
    <property type="component" value="Genome"/>
</dbReference>
<evidence type="ECO:0000313" key="1">
    <source>
        <dbReference type="EMBL" id="AKG94761.1"/>
    </source>
</evidence>
<sequence>MVTFKSGEMGKSCLHNEGTVPMVNSTPRINPEEILSPTFLPQTSVQEFFAHVGGHPLNGRLCDSKAGDMDSEASVLLNADPLRSRTPQHFASQLREQALQRRLDKARTPIARLRARLQQRIHDRLIGWILFD</sequence>
<evidence type="ECO:0000313" key="2">
    <source>
        <dbReference type="Proteomes" id="UP000222650"/>
    </source>
</evidence>
<name>A0A0F7IM48_9CAUD</name>
<gene>
    <name evidence="1" type="primary">229</name>
    <name evidence="1" type="ORF">SEA_MOMO_229</name>
</gene>
<proteinExistence type="predicted"/>